<dbReference type="Pfam" id="PF16212">
    <property type="entry name" value="PhoLip_ATPase_C"/>
    <property type="match status" value="1"/>
</dbReference>
<evidence type="ECO:0000256" key="1">
    <source>
        <dbReference type="ARBA" id="ARBA00004141"/>
    </source>
</evidence>
<dbReference type="Gene3D" id="3.40.50.1000">
    <property type="entry name" value="HAD superfamily/HAD-like"/>
    <property type="match status" value="1"/>
</dbReference>
<comment type="subcellular location">
    <subcellularLocation>
        <location evidence="1">Membrane</location>
        <topology evidence="1">Multi-pass membrane protein</topology>
    </subcellularLocation>
</comment>
<dbReference type="InterPro" id="IPR018303">
    <property type="entry name" value="ATPase_P-typ_P_site"/>
</dbReference>
<dbReference type="GO" id="GO:0016887">
    <property type="term" value="F:ATP hydrolysis activity"/>
    <property type="evidence" value="ECO:0007669"/>
    <property type="project" value="InterPro"/>
</dbReference>
<feature type="transmembrane region" description="Helical" evidence="10">
    <location>
        <begin position="870"/>
        <end position="891"/>
    </location>
</feature>
<keyword evidence="8 10" id="KW-1133">Transmembrane helix</keyword>
<evidence type="ECO:0000256" key="6">
    <source>
        <dbReference type="ARBA" id="ARBA00022842"/>
    </source>
</evidence>
<dbReference type="SUPFAM" id="SSF81653">
    <property type="entry name" value="Calcium ATPase, transduction domain A"/>
    <property type="match status" value="1"/>
</dbReference>
<accession>A0A3B5ALN9</accession>
<dbReference type="InterPro" id="IPR032631">
    <property type="entry name" value="P-type_ATPase_N"/>
</dbReference>
<sequence>DNVVRSYKYSPLTFLPLTLFEQFQRAANLYFLLMVCVPAISSIPWYITIIPLTTVLTVRGLKDLSNDMQARRRSDSQINSRPCDVLISQSFNTVQWKDLCVGDVLRIHKDQVIPADLLLLCSSEPHSLCYVETADIDETNLKYRQALSATHNELTSHPSEEALSAFDVVLCEEPNNRLYSFRGQLQWRGKCLLLDSEHILLRGTVLRNTDFAYGLAIYTIVLSVLLAALLLAIGSGVFSSQVMSQTGVPSALVVNGNPVYTGFLIYWSYIILLSPAMPIALYIRFEMIHTVHSLFIGWDLEMYWQPADRPAQARNTSLNEELGQVGYLLSDKTGTLTQNRLLFRQCCIAGEIYFLQPMELSWNPFSCGGLFMSAPGLVEKLRGQQCPLSKQFLTALALCHTVMAEWKDQAASPDEEALVGAARELGWAFLSRTRDFLVVSELGVTRQYQLLALLDFTSKRRRMSVLREPEGGLKLYCKGADIVILERLQKDCPYQERIERALELFAEACLRTLCVAVRSVPEASWEQWSQTLAESAAMTTCDRDALLEKLYDQMERDLQLLGVTAIEDRLQEGVPETIALLQEAGLKVWVLTGDKKTAVNIGYSCKLLDPDTRLLEWQELAEFDQRPEWGATFMRLAEQCQSVLCCRVTPAQKSEIVKLVRKHTGSITMSIGDGANDVNMIKAHVGVGLAGVEGGQAVQNADFALSQFRFLQRLLLVHGRWSYRRISNFLRYFLFKTCSFALVHIWFGIFNGFSAQSLYETWFIALYTVSYTAFPTMCLAIFEQDVSAESSLKFPELYKCGPRQELSNPLMLSLSLLQAVYSSLVLFFIPFGVFYDTAVDFQTMAVTVAMAATFAATIEVSDKAFIDPVVWLTALLTAWTAVLPSVTAQALNVILTAHDKHKVHIITNQPVELRSKFKRGTSLRRSSYAISQDAGSGRIVTTRTSFHSTVLPGH</sequence>
<dbReference type="GO" id="GO:0045332">
    <property type="term" value="P:phospholipid translocation"/>
    <property type="evidence" value="ECO:0007669"/>
    <property type="project" value="TreeGrafter"/>
</dbReference>
<dbReference type="PROSITE" id="PS00154">
    <property type="entry name" value="ATPASE_E1_E2"/>
    <property type="match status" value="1"/>
</dbReference>
<keyword evidence="7" id="KW-1278">Translocase</keyword>
<feature type="transmembrane region" description="Helical" evidence="10">
    <location>
        <begin position="211"/>
        <end position="239"/>
    </location>
</feature>
<dbReference type="PANTHER" id="PTHR24092">
    <property type="entry name" value="PROBABLE PHOSPHOLIPID-TRANSPORTING ATPASE"/>
    <property type="match status" value="1"/>
</dbReference>
<dbReference type="PANTHER" id="PTHR24092:SF198">
    <property type="entry name" value="PHOSPHOLIPID-TRANSPORTING ATPASE"/>
    <property type="match status" value="1"/>
</dbReference>
<dbReference type="Gene3D" id="3.40.1110.10">
    <property type="entry name" value="Calcium-transporting ATPase, cytoplasmic domain N"/>
    <property type="match status" value="1"/>
</dbReference>
<feature type="transmembrane region" description="Helical" evidence="10">
    <location>
        <begin position="729"/>
        <end position="750"/>
    </location>
</feature>
<dbReference type="InterPro" id="IPR023298">
    <property type="entry name" value="ATPase_P-typ_TM_dom_sf"/>
</dbReference>
<dbReference type="InterPro" id="IPR032630">
    <property type="entry name" value="P_typ_ATPase_c"/>
</dbReference>
<dbReference type="InterPro" id="IPR008250">
    <property type="entry name" value="ATPase_P-typ_transduc_dom_A_sf"/>
</dbReference>
<dbReference type="NCBIfam" id="TIGR01494">
    <property type="entry name" value="ATPase_P-type"/>
    <property type="match status" value="1"/>
</dbReference>
<keyword evidence="9 10" id="KW-0472">Membrane</keyword>
<dbReference type="SUPFAM" id="SSF81665">
    <property type="entry name" value="Calcium ATPase, transmembrane domain M"/>
    <property type="match status" value="1"/>
</dbReference>
<dbReference type="GO" id="GO:0046872">
    <property type="term" value="F:metal ion binding"/>
    <property type="evidence" value="ECO:0007669"/>
    <property type="project" value="UniProtKB-KW"/>
</dbReference>
<name>A0A3B5ALN9_9TELE</name>
<dbReference type="InterPro" id="IPR023299">
    <property type="entry name" value="ATPase_P-typ_cyto_dom_N"/>
</dbReference>
<organism evidence="13">
    <name type="scientific">Stegastes partitus</name>
    <name type="common">bicolor damselfish</name>
    <dbReference type="NCBI Taxonomy" id="144197"/>
    <lineage>
        <taxon>Eukaryota</taxon>
        <taxon>Metazoa</taxon>
        <taxon>Chordata</taxon>
        <taxon>Craniata</taxon>
        <taxon>Vertebrata</taxon>
        <taxon>Euteleostomi</taxon>
        <taxon>Actinopterygii</taxon>
        <taxon>Neopterygii</taxon>
        <taxon>Teleostei</taxon>
        <taxon>Neoteleostei</taxon>
        <taxon>Acanthomorphata</taxon>
        <taxon>Ovalentaria</taxon>
        <taxon>Pomacentridae</taxon>
        <taxon>Stegastes</taxon>
    </lineage>
</organism>
<dbReference type="AlphaFoldDB" id="A0A3B5ALN9"/>
<evidence type="ECO:0000259" key="12">
    <source>
        <dbReference type="Pfam" id="PF16212"/>
    </source>
</evidence>
<dbReference type="Ensembl" id="ENSSPAT00000021671.1">
    <property type="protein sequence ID" value="ENSSPAP00000021346.1"/>
    <property type="gene ID" value="ENSSPAG00000016013.1"/>
</dbReference>
<dbReference type="SUPFAM" id="SSF81660">
    <property type="entry name" value="Metal cation-transporting ATPase, ATP-binding domain N"/>
    <property type="match status" value="1"/>
</dbReference>
<feature type="transmembrane region" description="Helical" evidence="10">
    <location>
        <begin position="762"/>
        <end position="782"/>
    </location>
</feature>
<dbReference type="SFLD" id="SFLDF00027">
    <property type="entry name" value="p-type_atpase"/>
    <property type="match status" value="1"/>
</dbReference>
<keyword evidence="2 10" id="KW-0812">Transmembrane</keyword>
<evidence type="ECO:0000256" key="4">
    <source>
        <dbReference type="ARBA" id="ARBA00022741"/>
    </source>
</evidence>
<feature type="transmembrane region" description="Helical" evidence="10">
    <location>
        <begin position="29"/>
        <end position="58"/>
    </location>
</feature>
<evidence type="ECO:0000313" key="13">
    <source>
        <dbReference type="Ensembl" id="ENSSPAP00000021346.1"/>
    </source>
</evidence>
<keyword evidence="5" id="KW-0067">ATP-binding</keyword>
<dbReference type="SFLD" id="SFLDG00002">
    <property type="entry name" value="C1.7:_P-type_atpase_like"/>
    <property type="match status" value="1"/>
</dbReference>
<evidence type="ECO:0000256" key="7">
    <source>
        <dbReference type="ARBA" id="ARBA00022967"/>
    </source>
</evidence>
<evidence type="ECO:0000259" key="11">
    <source>
        <dbReference type="Pfam" id="PF16209"/>
    </source>
</evidence>
<feature type="transmembrane region" description="Helical" evidence="10">
    <location>
        <begin position="812"/>
        <end position="835"/>
    </location>
</feature>
<keyword evidence="4" id="KW-0547">Nucleotide-binding</keyword>
<dbReference type="Pfam" id="PF13246">
    <property type="entry name" value="Cation_ATPase"/>
    <property type="match status" value="1"/>
</dbReference>
<feature type="transmembrane region" description="Helical" evidence="10">
    <location>
        <begin position="259"/>
        <end position="283"/>
    </location>
</feature>
<dbReference type="InterPro" id="IPR023214">
    <property type="entry name" value="HAD_sf"/>
</dbReference>
<dbReference type="Pfam" id="PF16209">
    <property type="entry name" value="PhoLip_ATPase_N"/>
    <property type="match status" value="1"/>
</dbReference>
<evidence type="ECO:0000256" key="8">
    <source>
        <dbReference type="ARBA" id="ARBA00022989"/>
    </source>
</evidence>
<evidence type="ECO:0000256" key="9">
    <source>
        <dbReference type="ARBA" id="ARBA00023136"/>
    </source>
</evidence>
<dbReference type="GO" id="GO:0005802">
    <property type="term" value="C:trans-Golgi network"/>
    <property type="evidence" value="ECO:0007669"/>
    <property type="project" value="TreeGrafter"/>
</dbReference>
<reference evidence="13" key="1">
    <citation type="submission" date="2023-09" db="UniProtKB">
        <authorList>
            <consortium name="Ensembl"/>
        </authorList>
    </citation>
    <scope>IDENTIFICATION</scope>
</reference>
<evidence type="ECO:0000256" key="10">
    <source>
        <dbReference type="SAM" id="Phobius"/>
    </source>
</evidence>
<dbReference type="SUPFAM" id="SSF56784">
    <property type="entry name" value="HAD-like"/>
    <property type="match status" value="1"/>
</dbReference>
<dbReference type="InterPro" id="IPR044492">
    <property type="entry name" value="P_typ_ATPase_HD_dom"/>
</dbReference>
<dbReference type="GeneTree" id="ENSGT00940000160463"/>
<keyword evidence="6" id="KW-0460">Magnesium</keyword>
<feature type="domain" description="P-type ATPase C-terminal" evidence="12">
    <location>
        <begin position="698"/>
        <end position="860"/>
    </location>
</feature>
<dbReference type="GO" id="GO:0005886">
    <property type="term" value="C:plasma membrane"/>
    <property type="evidence" value="ECO:0007669"/>
    <property type="project" value="TreeGrafter"/>
</dbReference>
<dbReference type="InterPro" id="IPR036412">
    <property type="entry name" value="HAD-like_sf"/>
</dbReference>
<evidence type="ECO:0000256" key="3">
    <source>
        <dbReference type="ARBA" id="ARBA00022723"/>
    </source>
</evidence>
<keyword evidence="3" id="KW-0479">Metal-binding</keyword>
<dbReference type="GO" id="GO:0007030">
    <property type="term" value="P:Golgi organization"/>
    <property type="evidence" value="ECO:0007669"/>
    <property type="project" value="TreeGrafter"/>
</dbReference>
<feature type="domain" description="P-type ATPase N-terminal" evidence="11">
    <location>
        <begin position="1"/>
        <end position="49"/>
    </location>
</feature>
<dbReference type="GO" id="GO:0005524">
    <property type="term" value="F:ATP binding"/>
    <property type="evidence" value="ECO:0007669"/>
    <property type="project" value="UniProtKB-KW"/>
</dbReference>
<dbReference type="GO" id="GO:0140326">
    <property type="term" value="F:ATPase-coupled intramembrane lipid transporter activity"/>
    <property type="evidence" value="ECO:0007669"/>
    <property type="project" value="TreeGrafter"/>
</dbReference>
<proteinExistence type="predicted"/>
<dbReference type="InterPro" id="IPR001757">
    <property type="entry name" value="P_typ_ATPase"/>
</dbReference>
<evidence type="ECO:0000256" key="2">
    <source>
        <dbReference type="ARBA" id="ARBA00022692"/>
    </source>
</evidence>
<dbReference type="Gene3D" id="2.70.150.10">
    <property type="entry name" value="Calcium-transporting ATPase, cytoplasmic transduction domain A"/>
    <property type="match status" value="1"/>
</dbReference>
<evidence type="ECO:0000256" key="5">
    <source>
        <dbReference type="ARBA" id="ARBA00022840"/>
    </source>
</evidence>
<dbReference type="SFLD" id="SFLDS00003">
    <property type="entry name" value="Haloacid_Dehalogenase"/>
    <property type="match status" value="1"/>
</dbReference>
<protein>
    <submittedName>
        <fullName evidence="13">Probable phospholipid-transporting ATPase IC</fullName>
    </submittedName>
</protein>